<feature type="compositionally biased region" description="Polar residues" evidence="1">
    <location>
        <begin position="144"/>
        <end position="164"/>
    </location>
</feature>
<feature type="compositionally biased region" description="Low complexity" evidence="1">
    <location>
        <begin position="215"/>
        <end position="228"/>
    </location>
</feature>
<comment type="caution">
    <text evidence="2">The sequence shown here is derived from an EMBL/GenBank/DDBJ whole genome shotgun (WGS) entry which is preliminary data.</text>
</comment>
<protein>
    <submittedName>
        <fullName evidence="2">Uncharacterized protein</fullName>
    </submittedName>
</protein>
<dbReference type="Proteomes" id="UP001163046">
    <property type="component" value="Unassembled WGS sequence"/>
</dbReference>
<feature type="region of interest" description="Disordered" evidence="1">
    <location>
        <begin position="143"/>
        <end position="164"/>
    </location>
</feature>
<name>A0A9X0D683_9CNID</name>
<feature type="compositionally biased region" description="Polar residues" evidence="1">
    <location>
        <begin position="403"/>
        <end position="416"/>
    </location>
</feature>
<sequence>MYERSTPYQMDSKWCETQSFSQTDITTQLHQNTERYGRETPSFSKMEFNPNDMAYHLNTFDGSSSYHEKTQSFQSDFQNGMPLQALHYPNCSKTDIQFHDTGTYRRIPVTHKKIYSDNTPGVTSLVPREVQKRMPPYVVELRSDSNTSSQYHQGSSTHGIPSYQTEIHRDVRRPDQAVNPNEIHLIYSNDTPGVTSLDPREVQKRIPPYMEGIRSNSKSSSQSDQASSTHGIPSYPTAENPRGVPPDQQMNAEQEKVSDQEASSKRLPFSHETPRNLLHQICTESQTMSSFQTSRSQEKIPSYQSDCQEEVLTYQADAKTYEEMNDCRHQTKADRRMSPYQPIIPEQTSHSTLRGTQACPRCHCILKTQPQPSYPPAVNLQNARPSVIMIPLNRKVKKAEETLSPTTKDQEWSATRHNPLKNVDSDLSMGEVDNNGEQERYFRVNIDGTTAVFKLTEEDWARMPVKSFPSGGRLLSGDWTRIFLSKVKESNPWCSLRFKSNHVRSENSRKMHTAAFFRGGAECKCPECNVKIKFVIRKEYGKRVDVAYVGNVCHSSQSDVGKTRDKIRARRHAANPRAESSN</sequence>
<organism evidence="2 3">
    <name type="scientific">Desmophyllum pertusum</name>
    <dbReference type="NCBI Taxonomy" id="174260"/>
    <lineage>
        <taxon>Eukaryota</taxon>
        <taxon>Metazoa</taxon>
        <taxon>Cnidaria</taxon>
        <taxon>Anthozoa</taxon>
        <taxon>Hexacorallia</taxon>
        <taxon>Scleractinia</taxon>
        <taxon>Caryophylliina</taxon>
        <taxon>Caryophylliidae</taxon>
        <taxon>Desmophyllum</taxon>
    </lineage>
</organism>
<feature type="region of interest" description="Disordered" evidence="1">
    <location>
        <begin position="206"/>
        <end position="275"/>
    </location>
</feature>
<reference evidence="2" key="1">
    <citation type="submission" date="2023-01" db="EMBL/GenBank/DDBJ databases">
        <title>Genome assembly of the deep-sea coral Lophelia pertusa.</title>
        <authorList>
            <person name="Herrera S."/>
            <person name="Cordes E."/>
        </authorList>
    </citation>
    <scope>NUCLEOTIDE SEQUENCE</scope>
    <source>
        <strain evidence="2">USNM1676648</strain>
        <tissue evidence="2">Polyp</tissue>
    </source>
</reference>
<gene>
    <name evidence="2" type="ORF">OS493_004144</name>
</gene>
<dbReference type="AlphaFoldDB" id="A0A9X0D683"/>
<dbReference type="EMBL" id="MU825874">
    <property type="protein sequence ID" value="KAJ7387178.1"/>
    <property type="molecule type" value="Genomic_DNA"/>
</dbReference>
<evidence type="ECO:0000256" key="1">
    <source>
        <dbReference type="SAM" id="MobiDB-lite"/>
    </source>
</evidence>
<dbReference type="OrthoDB" id="5983789at2759"/>
<feature type="compositionally biased region" description="Basic and acidic residues" evidence="1">
    <location>
        <begin position="253"/>
        <end position="264"/>
    </location>
</feature>
<proteinExistence type="predicted"/>
<feature type="region of interest" description="Disordered" evidence="1">
    <location>
        <begin position="556"/>
        <end position="582"/>
    </location>
</feature>
<feature type="region of interest" description="Disordered" evidence="1">
    <location>
        <begin position="399"/>
        <end position="429"/>
    </location>
</feature>
<evidence type="ECO:0000313" key="2">
    <source>
        <dbReference type="EMBL" id="KAJ7387178.1"/>
    </source>
</evidence>
<accession>A0A9X0D683</accession>
<keyword evidence="3" id="KW-1185">Reference proteome</keyword>
<evidence type="ECO:0000313" key="3">
    <source>
        <dbReference type="Proteomes" id="UP001163046"/>
    </source>
</evidence>